<dbReference type="InterPro" id="IPR006860">
    <property type="entry name" value="FecR"/>
</dbReference>
<evidence type="ECO:0000313" key="2">
    <source>
        <dbReference type="EMBL" id="GLK77417.1"/>
    </source>
</evidence>
<comment type="caution">
    <text evidence="2">The sequence shown here is derived from an EMBL/GenBank/DDBJ whole genome shotgun (WGS) entry which is preliminary data.</text>
</comment>
<keyword evidence="3" id="KW-1185">Reference proteome</keyword>
<dbReference type="RefSeq" id="WP_271205269.1">
    <property type="nucleotide sequence ID" value="NZ_BSFK01000016.1"/>
</dbReference>
<name>A0A9W6JHQ4_9HYPH</name>
<evidence type="ECO:0000313" key="3">
    <source>
        <dbReference type="Proteomes" id="UP001143364"/>
    </source>
</evidence>
<protein>
    <submittedName>
        <fullName evidence="2">FecR protein</fullName>
    </submittedName>
</protein>
<dbReference type="Gene3D" id="3.55.50.30">
    <property type="match status" value="1"/>
</dbReference>
<feature type="domain" description="FecR protein" evidence="1">
    <location>
        <begin position="125"/>
        <end position="211"/>
    </location>
</feature>
<evidence type="ECO:0000259" key="1">
    <source>
        <dbReference type="Pfam" id="PF04773"/>
    </source>
</evidence>
<accession>A0A9W6JHQ4</accession>
<dbReference type="PIRSF" id="PIRSF018266">
    <property type="entry name" value="FecR"/>
    <property type="match status" value="1"/>
</dbReference>
<dbReference type="PANTHER" id="PTHR30273:SF2">
    <property type="entry name" value="PROTEIN FECR"/>
    <property type="match status" value="1"/>
</dbReference>
<dbReference type="GO" id="GO:0016989">
    <property type="term" value="F:sigma factor antagonist activity"/>
    <property type="evidence" value="ECO:0007669"/>
    <property type="project" value="TreeGrafter"/>
</dbReference>
<dbReference type="InterPro" id="IPR012373">
    <property type="entry name" value="Ferrdict_sens_TM"/>
</dbReference>
<dbReference type="PANTHER" id="PTHR30273">
    <property type="entry name" value="PERIPLASMIC SIGNAL SENSOR AND SIGMA FACTOR ACTIVATOR FECR-RELATED"/>
    <property type="match status" value="1"/>
</dbReference>
<dbReference type="Gene3D" id="2.60.120.1440">
    <property type="match status" value="1"/>
</dbReference>
<dbReference type="EMBL" id="BSFK01000016">
    <property type="protein sequence ID" value="GLK77417.1"/>
    <property type="molecule type" value="Genomic_DNA"/>
</dbReference>
<reference evidence="2" key="1">
    <citation type="journal article" date="2014" name="Int. J. Syst. Evol. Microbiol.">
        <title>Complete genome sequence of Corynebacterium casei LMG S-19264T (=DSM 44701T), isolated from a smear-ripened cheese.</title>
        <authorList>
            <consortium name="US DOE Joint Genome Institute (JGI-PGF)"/>
            <person name="Walter F."/>
            <person name="Albersmeier A."/>
            <person name="Kalinowski J."/>
            <person name="Ruckert C."/>
        </authorList>
    </citation>
    <scope>NUCLEOTIDE SEQUENCE</scope>
    <source>
        <strain evidence="2">VKM B-2555</strain>
    </source>
</reference>
<organism evidence="2 3">
    <name type="scientific">Methylopila jiangsuensis</name>
    <dbReference type="NCBI Taxonomy" id="586230"/>
    <lineage>
        <taxon>Bacteria</taxon>
        <taxon>Pseudomonadati</taxon>
        <taxon>Pseudomonadota</taxon>
        <taxon>Alphaproteobacteria</taxon>
        <taxon>Hyphomicrobiales</taxon>
        <taxon>Methylopilaceae</taxon>
        <taxon>Methylopila</taxon>
    </lineage>
</organism>
<sequence length="325" mass="34520">MTSSADDSDLTLRDAARALFVRLKDRETPRRRRAAESFRSQSPEHEAAWLAVEGAWRDAQGPAARLAARDEADVRDALRRIDAAKGARPPKGLVVACLALGAALAGGLWLERPHLMQDLVADHVAPRGERRLVTLADGSSALLDADSALDEDFGAGRRVRLLRGAAYFEVKPAAAPFVVEADGAETRVLGTGFEVRLLETGGTVTLAHGAVAVRGRAGGEARLAPGEAVAFGPAGVGRAAPADVDGALAWRGGRFVFYRMRLADVAREIERYRPGRVVVASADLADERITGTLDLAKPDAALESLRASVGFRVTALAGRLVVLRR</sequence>
<dbReference type="AlphaFoldDB" id="A0A9W6JHQ4"/>
<proteinExistence type="predicted"/>
<dbReference type="Pfam" id="PF04773">
    <property type="entry name" value="FecR"/>
    <property type="match status" value="1"/>
</dbReference>
<dbReference type="Proteomes" id="UP001143364">
    <property type="component" value="Unassembled WGS sequence"/>
</dbReference>
<gene>
    <name evidence="2" type="primary">fecR_1</name>
    <name evidence="2" type="ORF">GCM10008171_26710</name>
</gene>
<reference evidence="2" key="2">
    <citation type="submission" date="2023-01" db="EMBL/GenBank/DDBJ databases">
        <authorList>
            <person name="Sun Q."/>
            <person name="Evtushenko L."/>
        </authorList>
    </citation>
    <scope>NUCLEOTIDE SEQUENCE</scope>
    <source>
        <strain evidence="2">VKM B-2555</strain>
    </source>
</reference>